<organism evidence="2 3">
    <name type="scientific">Biomphalaria glabrata</name>
    <name type="common">Bloodfluke planorb</name>
    <name type="synonym">Freshwater snail</name>
    <dbReference type="NCBI Taxonomy" id="6526"/>
    <lineage>
        <taxon>Eukaryota</taxon>
        <taxon>Metazoa</taxon>
        <taxon>Spiralia</taxon>
        <taxon>Lophotrochozoa</taxon>
        <taxon>Mollusca</taxon>
        <taxon>Gastropoda</taxon>
        <taxon>Heterobranchia</taxon>
        <taxon>Euthyneura</taxon>
        <taxon>Panpulmonata</taxon>
        <taxon>Hygrophila</taxon>
        <taxon>Lymnaeoidea</taxon>
        <taxon>Planorbidae</taxon>
        <taxon>Biomphalaria</taxon>
    </lineage>
</organism>
<proteinExistence type="predicted"/>
<dbReference type="GeneID" id="129924044"/>
<name>A0A9W2ZFC1_BIOGL</name>
<gene>
    <name evidence="3" type="primary">LOC129924044</name>
</gene>
<evidence type="ECO:0000256" key="1">
    <source>
        <dbReference type="SAM" id="Phobius"/>
    </source>
</evidence>
<keyword evidence="1" id="KW-0472">Membrane</keyword>
<evidence type="ECO:0000313" key="2">
    <source>
        <dbReference type="Proteomes" id="UP001165740"/>
    </source>
</evidence>
<accession>A0A9W2ZFC1</accession>
<dbReference type="Proteomes" id="UP001165740">
    <property type="component" value="Chromosome 18"/>
</dbReference>
<dbReference type="AlphaFoldDB" id="A0A9W2ZFC1"/>
<feature type="transmembrane region" description="Helical" evidence="1">
    <location>
        <begin position="110"/>
        <end position="128"/>
    </location>
</feature>
<sequence length="129" mass="14794">MNPWSKWQCVPTCSEHQQSRARTCNETLAKMEESSCNDAHAEKETRAYSCYMKRCPTDCLIKQWGEDCAQSCEKCLDDCDKFTGHCYRCEPGFKGFTTACQTAEYDYEKSIIMGTVGVILLFLLTFFCL</sequence>
<dbReference type="OrthoDB" id="10653334at2759"/>
<evidence type="ECO:0000313" key="3">
    <source>
        <dbReference type="RefSeq" id="XP_055873638.1"/>
    </source>
</evidence>
<keyword evidence="1" id="KW-0812">Transmembrane</keyword>
<dbReference type="RefSeq" id="XP_055873638.1">
    <property type="nucleotide sequence ID" value="XM_056017663.1"/>
</dbReference>
<keyword evidence="2" id="KW-1185">Reference proteome</keyword>
<keyword evidence="1" id="KW-1133">Transmembrane helix</keyword>
<reference evidence="3" key="1">
    <citation type="submission" date="2025-08" db="UniProtKB">
        <authorList>
            <consortium name="RefSeq"/>
        </authorList>
    </citation>
    <scope>IDENTIFICATION</scope>
</reference>
<protein>
    <submittedName>
        <fullName evidence="3">Spondin-1-like</fullName>
    </submittedName>
</protein>